<gene>
    <name evidence="3" type="ORF">CWE09_04675</name>
</gene>
<sequence length="861" mass="97533">MIGNERIGVSFYESGFTASSVATKACLWNPVSNSYLILRYDTSVSYKGEKTMQRVITLSAICLALASFSSSAIDPDDIWVNEVAPGSGSLKAFDSDHAEVLQQSLIKRWLQEEVSGEVLSQWSTDSEPGTQMLHVPVGVDRFTQGKLQLDNIEQASVFINGQRVNASGEDYELQLQTGDHQLLVLVEDAEDWSSIGLTWQGEAEHDVLHTARPDNYRLNAEQLFDAQTTTELSLSPDGDYMIWRRQHFSAETGDTPQFRLQLMHTESEQAVFEWTDTSASGFAWQQNSEQLAYISDNKVHILSLADMQIEAVTPELSGISNVRWIDDEQLIFSWNKTPDNDAGLTKRYQALEDRWSYFRDNSQLYTLNLANSAMHQLTQNPVSTSLQDIDAQGEYVLASRRQVDYAEPPHFAVELLEIRISDGAERVIGEYRTFNQALYGAEGIYVVAGPEFAEGAGRNVPEDMLSNNYDGQLYWMNRQGEDVGPLAIDFDPAIGAIYSAGENNLLLRVTERDGTQLYHYQADNQRFNKLNNNLDVIDQVAVSQQDSPRVAFAGTAARAPQRLYTQSLDSAQPSLWWDSKDDYYRLNSLSSVREWNFNNERGDTIYGRIYLPHDFDENESYPALVYYYGGTTPVQRAFTGRYPFNLWADMGYVVYVLQPTGATGFGQEFSARHVNAWGEYTVDDILQGTERFIEQHEFVDADRVGNLGASYGGFMTMLLATKTDLFAASMSHAGISSITSYWGQGWWGFLYSGEASKGSFPWNNPELYRDQSPVYRADRVNTPMLLIHGDADTNVPPGESHNMYTALKLLDKEVELVEYLGENHAINNREARLHWWQTYMAFFDKHLKDEPQWWQSLYPEN</sequence>
<dbReference type="Pfam" id="PF00326">
    <property type="entry name" value="Peptidase_S9"/>
    <property type="match status" value="1"/>
</dbReference>
<dbReference type="GO" id="GO:0006508">
    <property type="term" value="P:proteolysis"/>
    <property type="evidence" value="ECO:0007669"/>
    <property type="project" value="InterPro"/>
</dbReference>
<reference evidence="3 4" key="1">
    <citation type="journal article" date="2011" name="Front. Microbiol.">
        <title>Genomic signatures of strain selection and enhancement in Bacillus atrophaeus var. globigii, a historical biowarfare simulant.</title>
        <authorList>
            <person name="Gibbons H.S."/>
            <person name="Broomall S.M."/>
            <person name="McNew L.A."/>
            <person name="Daligault H."/>
            <person name="Chapman C."/>
            <person name="Bruce D."/>
            <person name="Karavis M."/>
            <person name="Krepps M."/>
            <person name="McGregor P.A."/>
            <person name="Hong C."/>
            <person name="Park K.H."/>
            <person name="Akmal A."/>
            <person name="Feldman A."/>
            <person name="Lin J.S."/>
            <person name="Chang W.E."/>
            <person name="Higgs B.W."/>
            <person name="Demirev P."/>
            <person name="Lindquist J."/>
            <person name="Liem A."/>
            <person name="Fochler E."/>
            <person name="Read T.D."/>
            <person name="Tapia R."/>
            <person name="Johnson S."/>
            <person name="Bishop-Lilly K.A."/>
            <person name="Detter C."/>
            <person name="Han C."/>
            <person name="Sozhamannan S."/>
            <person name="Rosenzweig C.N."/>
            <person name="Skowronski E.W."/>
        </authorList>
    </citation>
    <scope>NUCLEOTIDE SEQUENCE [LARGE SCALE GENOMIC DNA]</scope>
    <source>
        <strain evidence="3 4">MLST1</strain>
    </source>
</reference>
<dbReference type="InterPro" id="IPR001375">
    <property type="entry name" value="Peptidase_S9_cat"/>
</dbReference>
<organism evidence="3 4">
    <name type="scientific">Aliidiomarina minuta</name>
    <dbReference type="NCBI Taxonomy" id="880057"/>
    <lineage>
        <taxon>Bacteria</taxon>
        <taxon>Pseudomonadati</taxon>
        <taxon>Pseudomonadota</taxon>
        <taxon>Gammaproteobacteria</taxon>
        <taxon>Alteromonadales</taxon>
        <taxon>Idiomarinaceae</taxon>
        <taxon>Aliidiomarina</taxon>
    </lineage>
</organism>
<feature type="domain" description="Peptidase S9 prolyl oligopeptidase catalytic" evidence="2">
    <location>
        <begin position="644"/>
        <end position="849"/>
    </location>
</feature>
<protein>
    <submittedName>
        <fullName evidence="3">S9 family peptidase</fullName>
    </submittedName>
</protein>
<dbReference type="AlphaFoldDB" id="A0A432W7J2"/>
<dbReference type="PANTHER" id="PTHR42776:SF27">
    <property type="entry name" value="DIPEPTIDYL PEPTIDASE FAMILY MEMBER 6"/>
    <property type="match status" value="1"/>
</dbReference>
<dbReference type="Gene3D" id="2.120.10.30">
    <property type="entry name" value="TolB, C-terminal domain"/>
    <property type="match status" value="1"/>
</dbReference>
<proteinExistence type="predicted"/>
<evidence type="ECO:0000313" key="3">
    <source>
        <dbReference type="EMBL" id="RUO26025.1"/>
    </source>
</evidence>
<dbReference type="Gene3D" id="3.40.50.1820">
    <property type="entry name" value="alpha/beta hydrolase"/>
    <property type="match status" value="1"/>
</dbReference>
<keyword evidence="4" id="KW-1185">Reference proteome</keyword>
<evidence type="ECO:0000313" key="4">
    <source>
        <dbReference type="Proteomes" id="UP000288293"/>
    </source>
</evidence>
<accession>A0A432W7J2</accession>
<dbReference type="SUPFAM" id="SSF82171">
    <property type="entry name" value="DPP6 N-terminal domain-like"/>
    <property type="match status" value="1"/>
</dbReference>
<evidence type="ECO:0000259" key="2">
    <source>
        <dbReference type="Pfam" id="PF00326"/>
    </source>
</evidence>
<comment type="caution">
    <text evidence="3">The sequence shown here is derived from an EMBL/GenBank/DDBJ whole genome shotgun (WGS) entry which is preliminary data.</text>
</comment>
<dbReference type="PANTHER" id="PTHR42776">
    <property type="entry name" value="SERINE PEPTIDASE S9 FAMILY MEMBER"/>
    <property type="match status" value="1"/>
</dbReference>
<dbReference type="InterPro" id="IPR029058">
    <property type="entry name" value="AB_hydrolase_fold"/>
</dbReference>
<dbReference type="GO" id="GO:0004252">
    <property type="term" value="F:serine-type endopeptidase activity"/>
    <property type="evidence" value="ECO:0007669"/>
    <property type="project" value="TreeGrafter"/>
</dbReference>
<keyword evidence="1" id="KW-0378">Hydrolase</keyword>
<name>A0A432W7J2_9GAMM</name>
<dbReference type="InterPro" id="IPR011042">
    <property type="entry name" value="6-blade_b-propeller_TolB-like"/>
</dbReference>
<evidence type="ECO:0000256" key="1">
    <source>
        <dbReference type="ARBA" id="ARBA00022801"/>
    </source>
</evidence>
<dbReference type="Proteomes" id="UP000288293">
    <property type="component" value="Unassembled WGS sequence"/>
</dbReference>
<dbReference type="SUPFAM" id="SSF53474">
    <property type="entry name" value="alpha/beta-Hydrolases"/>
    <property type="match status" value="1"/>
</dbReference>
<dbReference type="EMBL" id="PIPL01000001">
    <property type="protein sequence ID" value="RUO26025.1"/>
    <property type="molecule type" value="Genomic_DNA"/>
</dbReference>